<protein>
    <submittedName>
        <fullName evidence="2">Uncharacterized protein</fullName>
    </submittedName>
</protein>
<reference evidence="2 3" key="1">
    <citation type="submission" date="2018-01" db="EMBL/GenBank/DDBJ databases">
        <title>Comparison of the Chinese Bamboo Partridge and Red Junglefowl genome sequences highlights the importance of demography in genome evolution.</title>
        <authorList>
            <person name="Tiley G.P."/>
            <person name="Kimball R.T."/>
            <person name="Braun E.L."/>
            <person name="Burleigh J.G."/>
        </authorList>
    </citation>
    <scope>NUCLEOTIDE SEQUENCE [LARGE SCALE GENOMIC DNA]</scope>
    <source>
        <strain evidence="2">RTK389</strain>
        <tissue evidence="2">Blood</tissue>
    </source>
</reference>
<accession>A0A2P4SBJ5</accession>
<evidence type="ECO:0000313" key="2">
    <source>
        <dbReference type="EMBL" id="POI21475.1"/>
    </source>
</evidence>
<dbReference type="Proteomes" id="UP000237246">
    <property type="component" value="Unassembled WGS sequence"/>
</dbReference>
<comment type="caution">
    <text evidence="2">The sequence shown here is derived from an EMBL/GenBank/DDBJ whole genome shotgun (WGS) entry which is preliminary data.</text>
</comment>
<keyword evidence="3" id="KW-1185">Reference proteome</keyword>
<name>A0A2P4SBJ5_BAMTH</name>
<evidence type="ECO:0000256" key="1">
    <source>
        <dbReference type="SAM" id="MobiDB-lite"/>
    </source>
</evidence>
<gene>
    <name evidence="2" type="ORF">CIB84_014778</name>
</gene>
<evidence type="ECO:0000313" key="3">
    <source>
        <dbReference type="Proteomes" id="UP000237246"/>
    </source>
</evidence>
<proteinExistence type="predicted"/>
<feature type="region of interest" description="Disordered" evidence="1">
    <location>
        <begin position="1"/>
        <end position="28"/>
    </location>
</feature>
<sequence length="28" mass="3252">MHLFDQRSLLEPGKPLFLPGRQQRTAKS</sequence>
<organism evidence="2 3">
    <name type="scientific">Bambusicola thoracicus</name>
    <name type="common">Chinese bamboo-partridge</name>
    <name type="synonym">Perdix thoracica</name>
    <dbReference type="NCBI Taxonomy" id="9083"/>
    <lineage>
        <taxon>Eukaryota</taxon>
        <taxon>Metazoa</taxon>
        <taxon>Chordata</taxon>
        <taxon>Craniata</taxon>
        <taxon>Vertebrata</taxon>
        <taxon>Euteleostomi</taxon>
        <taxon>Archelosauria</taxon>
        <taxon>Archosauria</taxon>
        <taxon>Dinosauria</taxon>
        <taxon>Saurischia</taxon>
        <taxon>Theropoda</taxon>
        <taxon>Coelurosauria</taxon>
        <taxon>Aves</taxon>
        <taxon>Neognathae</taxon>
        <taxon>Galloanserae</taxon>
        <taxon>Galliformes</taxon>
        <taxon>Phasianidae</taxon>
        <taxon>Perdicinae</taxon>
        <taxon>Bambusicola</taxon>
    </lineage>
</organism>
<dbReference type="AlphaFoldDB" id="A0A2P4SBJ5"/>
<dbReference type="EMBL" id="PPHD01068891">
    <property type="protein sequence ID" value="POI21475.1"/>
    <property type="molecule type" value="Genomic_DNA"/>
</dbReference>